<feature type="chain" id="PRO_5046280110" description="DUF4124 domain-containing protein" evidence="2">
    <location>
        <begin position="20"/>
        <end position="214"/>
    </location>
</feature>
<dbReference type="EMBL" id="JBHRYA010000007">
    <property type="protein sequence ID" value="MFC3716439.1"/>
    <property type="molecule type" value="Genomic_DNA"/>
</dbReference>
<feature type="signal peptide" evidence="2">
    <location>
        <begin position="1"/>
        <end position="19"/>
    </location>
</feature>
<keyword evidence="4" id="KW-1185">Reference proteome</keyword>
<sequence>MQRVVFLLAVLAAATAVQAQQTRTDTIYRCTNALGALTIQNGIPCPKGSKQELQVVESPMVIPNYESPPPIVTEVPELEPAPEPQAPAVERPQAAPPEQLADADRLPPPPLYQCNTWDNQHYLSEDADPKPRCVRLQTTGLAGDPNRAGGQACEMKYDLCSRVPDESACEGWKQRQREIESTWRYAPGADKPRLQEEFARVTKILNDTTCGGGD</sequence>
<feature type="compositionally biased region" description="Low complexity" evidence="1">
    <location>
        <begin position="86"/>
        <end position="99"/>
    </location>
</feature>
<accession>A0ABV7XMP7</accession>
<feature type="region of interest" description="Disordered" evidence="1">
    <location>
        <begin position="70"/>
        <end position="100"/>
    </location>
</feature>
<proteinExistence type="predicted"/>
<evidence type="ECO:0000256" key="2">
    <source>
        <dbReference type="SAM" id="SignalP"/>
    </source>
</evidence>
<dbReference type="RefSeq" id="WP_386743587.1">
    <property type="nucleotide sequence ID" value="NZ_JBHRYA010000007.1"/>
</dbReference>
<protein>
    <recommendedName>
        <fullName evidence="5">DUF4124 domain-containing protein</fullName>
    </recommendedName>
</protein>
<organism evidence="3 4">
    <name type="scientific">Luteimonas soli</name>
    <dbReference type="NCBI Taxonomy" id="1648966"/>
    <lineage>
        <taxon>Bacteria</taxon>
        <taxon>Pseudomonadati</taxon>
        <taxon>Pseudomonadota</taxon>
        <taxon>Gammaproteobacteria</taxon>
        <taxon>Lysobacterales</taxon>
        <taxon>Lysobacteraceae</taxon>
        <taxon>Luteimonas</taxon>
    </lineage>
</organism>
<reference evidence="4" key="1">
    <citation type="journal article" date="2019" name="Int. J. Syst. Evol. Microbiol.">
        <title>The Global Catalogue of Microorganisms (GCM) 10K type strain sequencing project: providing services to taxonomists for standard genome sequencing and annotation.</title>
        <authorList>
            <consortium name="The Broad Institute Genomics Platform"/>
            <consortium name="The Broad Institute Genome Sequencing Center for Infectious Disease"/>
            <person name="Wu L."/>
            <person name="Ma J."/>
        </authorList>
    </citation>
    <scope>NUCLEOTIDE SEQUENCE [LARGE SCALE GENOMIC DNA]</scope>
    <source>
        <strain evidence="4">KCTC 42441</strain>
    </source>
</reference>
<evidence type="ECO:0000256" key="1">
    <source>
        <dbReference type="SAM" id="MobiDB-lite"/>
    </source>
</evidence>
<dbReference type="Proteomes" id="UP001595705">
    <property type="component" value="Unassembled WGS sequence"/>
</dbReference>
<keyword evidence="2" id="KW-0732">Signal</keyword>
<name>A0ABV7XMP7_9GAMM</name>
<comment type="caution">
    <text evidence="3">The sequence shown here is derived from an EMBL/GenBank/DDBJ whole genome shotgun (WGS) entry which is preliminary data.</text>
</comment>
<evidence type="ECO:0000313" key="3">
    <source>
        <dbReference type="EMBL" id="MFC3716439.1"/>
    </source>
</evidence>
<gene>
    <name evidence="3" type="ORF">ACFONC_09760</name>
</gene>
<evidence type="ECO:0000313" key="4">
    <source>
        <dbReference type="Proteomes" id="UP001595705"/>
    </source>
</evidence>
<evidence type="ECO:0008006" key="5">
    <source>
        <dbReference type="Google" id="ProtNLM"/>
    </source>
</evidence>